<evidence type="ECO:0000256" key="1">
    <source>
        <dbReference type="SAM" id="SignalP"/>
    </source>
</evidence>
<comment type="caution">
    <text evidence="2">The sequence shown here is derived from an EMBL/GenBank/DDBJ whole genome shotgun (WGS) entry which is preliminary data.</text>
</comment>
<dbReference type="AlphaFoldDB" id="A0A231V336"/>
<keyword evidence="1" id="KW-0732">Signal</keyword>
<reference evidence="3" key="1">
    <citation type="journal article" date="2017" name="Int. J. Syst. Evol. Microbiol.">
        <title>Notoacmeibacter marinus gen. nov., sp. nov., isolated from the gut of a limpet and proposal of Notoacmeibacteraceae fam. nov. in the order Rhizobiales of the class Alphaproteobacteria.</title>
        <authorList>
            <person name="Huang Z."/>
            <person name="Guo F."/>
            <person name="Lai Q."/>
        </authorList>
    </citation>
    <scope>NUCLEOTIDE SEQUENCE [LARGE SCALE GENOMIC DNA]</scope>
    <source>
        <strain evidence="3">XMTR2A4</strain>
    </source>
</reference>
<evidence type="ECO:0000313" key="3">
    <source>
        <dbReference type="Proteomes" id="UP000215405"/>
    </source>
</evidence>
<dbReference type="EMBL" id="NBYO01000001">
    <property type="protein sequence ID" value="OXT02593.1"/>
    <property type="molecule type" value="Genomic_DNA"/>
</dbReference>
<protein>
    <submittedName>
        <fullName evidence="2">Uncharacterized protein</fullName>
    </submittedName>
</protein>
<sequence>MLFPSRLTICAALLLAPLATPAFATDRLEEKMIDRPPDNYIAVQEAREDERERMEAAGLNDGQKLTLSSFAPKAGAINSGAERLRASMAEPDAKPQNDIALLSSLEGDWSGSGDTYLDKLGKELSVSCDFSIDREQADVSLDGECGALFLKRAIGIQLNPKKDGKVDGTYLALKEGPTRLEGRLTAPDTMSLTMHWPKVVMGDRVAKMTLIRTGPDSFRQIVSDKQNGKERVTSDITFERKI</sequence>
<feature type="chain" id="PRO_5012669386" evidence="1">
    <location>
        <begin position="25"/>
        <end position="242"/>
    </location>
</feature>
<dbReference type="Proteomes" id="UP000215405">
    <property type="component" value="Unassembled WGS sequence"/>
</dbReference>
<proteinExistence type="predicted"/>
<gene>
    <name evidence="2" type="ORF">B7H23_06800</name>
</gene>
<organism evidence="2 3">
    <name type="scientific">Notoacmeibacter marinus</name>
    <dbReference type="NCBI Taxonomy" id="1876515"/>
    <lineage>
        <taxon>Bacteria</taxon>
        <taxon>Pseudomonadati</taxon>
        <taxon>Pseudomonadota</taxon>
        <taxon>Alphaproteobacteria</taxon>
        <taxon>Hyphomicrobiales</taxon>
        <taxon>Notoacmeibacteraceae</taxon>
        <taxon>Notoacmeibacter</taxon>
    </lineage>
</organism>
<keyword evidence="3" id="KW-1185">Reference proteome</keyword>
<name>A0A231V336_9HYPH</name>
<evidence type="ECO:0000313" key="2">
    <source>
        <dbReference type="EMBL" id="OXT02593.1"/>
    </source>
</evidence>
<feature type="signal peptide" evidence="1">
    <location>
        <begin position="1"/>
        <end position="24"/>
    </location>
</feature>
<accession>A0A231V336</accession>